<dbReference type="OrthoDB" id="10263032at2759"/>
<feature type="compositionally biased region" description="Basic and acidic residues" evidence="3">
    <location>
        <begin position="638"/>
        <end position="663"/>
    </location>
</feature>
<keyword evidence="5" id="KW-1185">Reference proteome</keyword>
<evidence type="ECO:0000313" key="5">
    <source>
        <dbReference type="Proteomes" id="UP000016088"/>
    </source>
</evidence>
<dbReference type="GO" id="GO:0016740">
    <property type="term" value="F:transferase activity"/>
    <property type="evidence" value="ECO:0007669"/>
    <property type="project" value="UniProtKB-KW"/>
</dbReference>
<evidence type="ECO:0000256" key="1">
    <source>
        <dbReference type="ARBA" id="ARBA00022737"/>
    </source>
</evidence>
<evidence type="ECO:0000313" key="4">
    <source>
        <dbReference type="EMBL" id="EPX72105.1"/>
    </source>
</evidence>
<dbReference type="PANTHER" id="PTHR22767:SF2">
    <property type="entry name" value="N(ALPHA)-ACETYLTRANSFERASE 15_16, ISOFORM A"/>
    <property type="match status" value="1"/>
</dbReference>
<evidence type="ECO:0000256" key="3">
    <source>
        <dbReference type="SAM" id="MobiDB-lite"/>
    </source>
</evidence>
<reference evidence="4 5" key="1">
    <citation type="journal article" date="2011" name="Science">
        <title>Comparative functional genomics of the fission yeasts.</title>
        <authorList>
            <person name="Rhind N."/>
            <person name="Chen Z."/>
            <person name="Yassour M."/>
            <person name="Thompson D.A."/>
            <person name="Haas B.J."/>
            <person name="Habib N."/>
            <person name="Wapinski I."/>
            <person name="Roy S."/>
            <person name="Lin M.F."/>
            <person name="Heiman D.I."/>
            <person name="Young S.K."/>
            <person name="Furuya K."/>
            <person name="Guo Y."/>
            <person name="Pidoux A."/>
            <person name="Chen H.M."/>
            <person name="Robbertse B."/>
            <person name="Goldberg J.M."/>
            <person name="Aoki K."/>
            <person name="Bayne E.H."/>
            <person name="Berlin A.M."/>
            <person name="Desjardins C.A."/>
            <person name="Dobbs E."/>
            <person name="Dukaj L."/>
            <person name="Fan L."/>
            <person name="FitzGerald M.G."/>
            <person name="French C."/>
            <person name="Gujja S."/>
            <person name="Hansen K."/>
            <person name="Keifenheim D."/>
            <person name="Levin J.Z."/>
            <person name="Mosher R.A."/>
            <person name="Mueller C.A."/>
            <person name="Pfiffner J."/>
            <person name="Priest M."/>
            <person name="Russ C."/>
            <person name="Smialowska A."/>
            <person name="Swoboda P."/>
            <person name="Sykes S.M."/>
            <person name="Vaughn M."/>
            <person name="Vengrova S."/>
            <person name="Yoder R."/>
            <person name="Zeng Q."/>
            <person name="Allshire R."/>
            <person name="Baulcombe D."/>
            <person name="Birren B.W."/>
            <person name="Brown W."/>
            <person name="Ekwall K."/>
            <person name="Kellis M."/>
            <person name="Leatherwood J."/>
            <person name="Levin H."/>
            <person name="Margalit H."/>
            <person name="Martienssen R."/>
            <person name="Nieduszynski C.A."/>
            <person name="Spatafora J.W."/>
            <person name="Friedman N."/>
            <person name="Dalgaard J.Z."/>
            <person name="Baumann P."/>
            <person name="Niki H."/>
            <person name="Regev A."/>
            <person name="Nusbaum C."/>
        </authorList>
    </citation>
    <scope>NUCLEOTIDE SEQUENCE [LARGE SCALE GENOMIC DNA]</scope>
    <source>
        <strain evidence="5">yFS286</strain>
    </source>
</reference>
<dbReference type="FunFam" id="1.25.40.1040:FF:000003">
    <property type="entry name" value="N-terminal acetyltransferase A, auxiliary subunit"/>
    <property type="match status" value="1"/>
</dbReference>
<feature type="region of interest" description="Disordered" evidence="3">
    <location>
        <begin position="634"/>
        <end position="664"/>
    </location>
</feature>
<dbReference type="GO" id="GO:0010698">
    <property type="term" value="F:acetyltransferase activator activity"/>
    <property type="evidence" value="ECO:0007669"/>
    <property type="project" value="EnsemblFungi"/>
</dbReference>
<keyword evidence="1" id="KW-0677">Repeat</keyword>
<dbReference type="Pfam" id="PF12569">
    <property type="entry name" value="NatA_aux_su"/>
    <property type="match status" value="1"/>
</dbReference>
<dbReference type="Gene3D" id="1.25.40.1040">
    <property type="match status" value="1"/>
</dbReference>
<dbReference type="InterPro" id="IPR011990">
    <property type="entry name" value="TPR-like_helical_dom_sf"/>
</dbReference>
<dbReference type="VEuPathDB" id="FungiDB:SOCG_04798"/>
<dbReference type="OMA" id="MEMRADY"/>
<sequence>MIFDAGTASETPPLSTTSTGMAKIQLSPKDITQFRTALKCYETRQYKKGLKAIESVIEKHPEHGESIALKGILLHSLGQIKEGYENVRLGLRHDVASGVCWHIYGLVCKADKDYVQAAKCYINAQKLEKGNTSLLRDLALLQSQLRQFKPLADTRNTLLQANPGVRGNWSALAVAQYLRGEFASSFKILDAFETTISQGIPVDPQEESESQLFINLVILKKDGTAAAYEHLLSEEKKILDLTAFLEIKVGYELTLEKFDEAKATLIRLLDRNSDNHDYYHKLQQAYGYEDDKHNVLNFDKWLSLYDKISMLYPKSECPKRMPLDKLSGDLFAQRVDSYLRAKLKRGIPSVFVDIKSLYEDASKCKVVEKLVSDYASCLSDHAKFSTADTEVQIPTTLLWTYYYLAQHFDYTRELSQAEHYISLALQHTPTLVELYMTQARIFKHQGKLQEAMEAMDFARKLDLQDRFVNNKCAKYMLRNHENELAANTVGLFTRNEAVGGSVGDLADMQCLWYMLEDAKSFYRQKKYAMALKRFNAVISIFEAWADDQFDFHFFAFRKNTIRNYLDLLSWEDGVFNNSVFFEACQLATQIYLDLFDHPFARYGPKPADYEKLSQGNLDEEERKKLMKKLKKDISKRHERAEKIKETDKARAKSEDGTPVKFDEDPLGEELVSTSTPLQDAQKYMDKLLSVSKENPTTLLLAAKLYGRQGDSEAANRYLEQASQILDQNHASVIEAKQYLTTKNA</sequence>
<dbReference type="EMBL" id="KE503207">
    <property type="protein sequence ID" value="EPX72105.1"/>
    <property type="molecule type" value="Genomic_DNA"/>
</dbReference>
<protein>
    <submittedName>
        <fullName evidence="4">NatA N-acetyltransferase complex subunit</fullName>
    </submittedName>
</protein>
<dbReference type="InterPro" id="IPR021183">
    <property type="entry name" value="NatA_aux_su"/>
</dbReference>
<accession>S9R100</accession>
<dbReference type="SUPFAM" id="SSF48452">
    <property type="entry name" value="TPR-like"/>
    <property type="match status" value="2"/>
</dbReference>
<name>S9R100_SCHOY</name>
<dbReference type="Gene3D" id="1.25.40.1010">
    <property type="match status" value="1"/>
</dbReference>
<proteinExistence type="predicted"/>
<dbReference type="PIRSF" id="PIRSF000422">
    <property type="entry name" value="N-terminal-AcTrfase-A_aux_su"/>
    <property type="match status" value="1"/>
</dbReference>
<dbReference type="AlphaFoldDB" id="S9R100"/>
<dbReference type="SMART" id="SM00028">
    <property type="entry name" value="TPR"/>
    <property type="match status" value="6"/>
</dbReference>
<dbReference type="eggNOG" id="KOG1156">
    <property type="taxonomic scope" value="Eukaryota"/>
</dbReference>
<dbReference type="Proteomes" id="UP000016088">
    <property type="component" value="Unassembled WGS sequence"/>
</dbReference>
<dbReference type="GeneID" id="25033758"/>
<keyword evidence="2" id="KW-0802">TPR repeat</keyword>
<dbReference type="HOGENOM" id="CLU_006686_0_0_1"/>
<dbReference type="GO" id="GO:0031415">
    <property type="term" value="C:NatA complex"/>
    <property type="evidence" value="ECO:0007669"/>
    <property type="project" value="EnsemblFungi"/>
</dbReference>
<gene>
    <name evidence="4" type="ORF">SOCG_04798</name>
</gene>
<dbReference type="PANTHER" id="PTHR22767">
    <property type="entry name" value="N-TERMINAL ACETYLTRANSFERASE-RELATED"/>
    <property type="match status" value="1"/>
</dbReference>
<organism evidence="4 5">
    <name type="scientific">Schizosaccharomyces octosporus (strain yFS286)</name>
    <name type="common">Fission yeast</name>
    <name type="synonym">Octosporomyces octosporus</name>
    <dbReference type="NCBI Taxonomy" id="483514"/>
    <lineage>
        <taxon>Eukaryota</taxon>
        <taxon>Fungi</taxon>
        <taxon>Dikarya</taxon>
        <taxon>Ascomycota</taxon>
        <taxon>Taphrinomycotina</taxon>
        <taxon>Schizosaccharomycetes</taxon>
        <taxon>Schizosaccharomycetales</taxon>
        <taxon>Schizosaccharomycetaceae</taxon>
        <taxon>Schizosaccharomyces</taxon>
    </lineage>
</organism>
<dbReference type="InterPro" id="IPR019734">
    <property type="entry name" value="TPR_rpt"/>
</dbReference>
<evidence type="ECO:0000256" key="2">
    <source>
        <dbReference type="ARBA" id="ARBA00022803"/>
    </source>
</evidence>
<dbReference type="RefSeq" id="XP_013019399.1">
    <property type="nucleotide sequence ID" value="XM_013163945.1"/>
</dbReference>